<organism evidence="2 3">
    <name type="scientific">Phytophthora cactorum</name>
    <dbReference type="NCBI Taxonomy" id="29920"/>
    <lineage>
        <taxon>Eukaryota</taxon>
        <taxon>Sar</taxon>
        <taxon>Stramenopiles</taxon>
        <taxon>Oomycota</taxon>
        <taxon>Peronosporomycetes</taxon>
        <taxon>Peronosporales</taxon>
        <taxon>Peronosporaceae</taxon>
        <taxon>Phytophthora</taxon>
    </lineage>
</organism>
<proteinExistence type="predicted"/>
<dbReference type="VEuPathDB" id="FungiDB:PC110_g4200"/>
<feature type="compositionally biased region" description="Basic and acidic residues" evidence="1">
    <location>
        <begin position="97"/>
        <end position="109"/>
    </location>
</feature>
<feature type="compositionally biased region" description="Low complexity" evidence="1">
    <location>
        <begin position="141"/>
        <end position="150"/>
    </location>
</feature>
<dbReference type="AlphaFoldDB" id="A0A329SSL5"/>
<reference evidence="2 3" key="1">
    <citation type="submission" date="2018-01" db="EMBL/GenBank/DDBJ databases">
        <title>Draft genome of the strawberry crown rot pathogen Phytophthora cactorum.</title>
        <authorList>
            <person name="Armitage A.D."/>
            <person name="Lysoe E."/>
            <person name="Nellist C.F."/>
            <person name="Harrison R.J."/>
            <person name="Brurberg M.B."/>
        </authorList>
    </citation>
    <scope>NUCLEOTIDE SEQUENCE [LARGE SCALE GENOMIC DNA]</scope>
    <source>
        <strain evidence="2 3">10300</strain>
    </source>
</reference>
<keyword evidence="3" id="KW-1185">Reference proteome</keyword>
<protein>
    <submittedName>
        <fullName evidence="2">Uncharacterized protein</fullName>
    </submittedName>
</protein>
<feature type="compositionally biased region" description="Basic residues" evidence="1">
    <location>
        <begin position="242"/>
        <end position="265"/>
    </location>
</feature>
<feature type="region of interest" description="Disordered" evidence="1">
    <location>
        <begin position="61"/>
        <end position="154"/>
    </location>
</feature>
<feature type="region of interest" description="Disordered" evidence="1">
    <location>
        <begin position="242"/>
        <end position="268"/>
    </location>
</feature>
<feature type="compositionally biased region" description="Acidic residues" evidence="1">
    <location>
        <begin position="110"/>
        <end position="140"/>
    </location>
</feature>
<name>A0A329SSL5_9STRA</name>
<evidence type="ECO:0000313" key="3">
    <source>
        <dbReference type="Proteomes" id="UP000251314"/>
    </source>
</evidence>
<dbReference type="STRING" id="29920.A0A329SSL5"/>
<dbReference type="Proteomes" id="UP000251314">
    <property type="component" value="Unassembled WGS sequence"/>
</dbReference>
<evidence type="ECO:0000256" key="1">
    <source>
        <dbReference type="SAM" id="MobiDB-lite"/>
    </source>
</evidence>
<dbReference type="OrthoDB" id="129111at2759"/>
<dbReference type="EMBL" id="MJFZ01000063">
    <property type="protein sequence ID" value="RAW39575.1"/>
    <property type="molecule type" value="Genomic_DNA"/>
</dbReference>
<feature type="compositionally biased region" description="Basic and acidic residues" evidence="1">
    <location>
        <begin position="73"/>
        <end position="88"/>
    </location>
</feature>
<accession>A0A329SSL5</accession>
<comment type="caution">
    <text evidence="2">The sequence shown here is derived from an EMBL/GenBank/DDBJ whole genome shotgun (WGS) entry which is preliminary data.</text>
</comment>
<gene>
    <name evidence="2" type="ORF">PC110_g4200</name>
</gene>
<evidence type="ECO:0000313" key="2">
    <source>
        <dbReference type="EMBL" id="RAW39575.1"/>
    </source>
</evidence>
<sequence length="377" mass="41036">MSLRSCLLRLVVVAGATIGVALVVAITTTRRRAVSVEEHGSGWHKNRLVGAENEKRNLQIVLSDDQPTAPFHGGDRAWSPREDREGPTKHSHHRHPHNDNHHHGHQDHESNDDDDDSGDDNNDDDDGDDKDNKDSDDESESSSQSSSGQEAAAIQSSVVTNLDGVNIGNTITIINIGGGLANSSGSGDSGSNGQPSNGFAVSDTDRSAITSAAVRAFCGSIGCNLSNVKDFLIFPMVASHTKTKKTRAKKRKQRASSRGKKRSPSWKKPALTSLLDLSPVDRSMLALGLKSKTLHDQAKVLAKGLKETKLKLAKVKHQNGELAATDRERLKLDKQLEKQLEVATVSGGHVMEEYMHLHMLMPMRMGCNVDTANWFRR</sequence>